<dbReference type="AlphaFoldDB" id="A0A078B993"/>
<gene>
    <name evidence="3" type="primary">Contig15275.g16271</name>
    <name evidence="3" type="ORF">STYLEM_18976</name>
</gene>
<comment type="subcellular location">
    <subcellularLocation>
        <location evidence="1">Nucleus</location>
    </subcellularLocation>
</comment>
<dbReference type="InterPro" id="IPR001356">
    <property type="entry name" value="HD"/>
</dbReference>
<name>A0A078B993_STYLE</name>
<accession>A0A078B993</accession>
<dbReference type="OrthoDB" id="313485at2759"/>
<feature type="DNA-binding region" description="Homeobox" evidence="1">
    <location>
        <begin position="261"/>
        <end position="320"/>
    </location>
</feature>
<evidence type="ECO:0000256" key="1">
    <source>
        <dbReference type="PROSITE-ProRule" id="PRU00108"/>
    </source>
</evidence>
<dbReference type="InParanoid" id="A0A078B993"/>
<keyword evidence="4" id="KW-1185">Reference proteome</keyword>
<keyword evidence="1" id="KW-0539">Nucleus</keyword>
<evidence type="ECO:0000259" key="2">
    <source>
        <dbReference type="PROSITE" id="PS50071"/>
    </source>
</evidence>
<feature type="domain" description="Homeobox" evidence="2">
    <location>
        <begin position="259"/>
        <end position="319"/>
    </location>
</feature>
<dbReference type="InterPro" id="IPR009057">
    <property type="entry name" value="Homeodomain-like_sf"/>
</dbReference>
<dbReference type="GO" id="GO:0003677">
    <property type="term" value="F:DNA binding"/>
    <property type="evidence" value="ECO:0007669"/>
    <property type="project" value="UniProtKB-UniRule"/>
</dbReference>
<dbReference type="CDD" id="cd00086">
    <property type="entry name" value="homeodomain"/>
    <property type="match status" value="1"/>
</dbReference>
<evidence type="ECO:0000313" key="3">
    <source>
        <dbReference type="EMBL" id="CDW89837.1"/>
    </source>
</evidence>
<dbReference type="SUPFAM" id="SSF46689">
    <property type="entry name" value="Homeodomain-like"/>
    <property type="match status" value="1"/>
</dbReference>
<proteinExistence type="predicted"/>
<sequence>MSNNQRYQDNSIVNSTYPIYSEGSYNHIQYENNAQTSLNFEKFNKEITELLDQINIPIPDFFSVKNNSSGCNSIEYDSNKYYTSQQLESSQLDLQFINDFQKSFDKSSNTVSDQSYNSEQLQNNFLCNYSQIQYQPLILSYPSKNQDQLILSNANFGAKILGKSLKLDEIISNCEQKTDDIILSNESSLSEHTNNRTYVQEKITTNLNEHIDKLLADLEFIEKPLVGKRIRKTKKQIAEKQKMLTEQNRLLRMAGKEIILTDKEKRERRRQQINILMTEYLKNKQWSKDQMKLLAKQIGMSPTQIYKWNWDQRKKECAELNQSVEVYDDSSLRRISSFQTILTSDSLNSLMRKMSCGDLNETL</sequence>
<keyword evidence="1" id="KW-0238">DNA-binding</keyword>
<reference evidence="3 4" key="1">
    <citation type="submission" date="2014-06" db="EMBL/GenBank/DDBJ databases">
        <authorList>
            <person name="Swart Estienne"/>
        </authorList>
    </citation>
    <scope>NUCLEOTIDE SEQUENCE [LARGE SCALE GENOMIC DNA]</scope>
    <source>
        <strain evidence="3 4">130c</strain>
    </source>
</reference>
<dbReference type="Gene3D" id="1.10.10.60">
    <property type="entry name" value="Homeodomain-like"/>
    <property type="match status" value="1"/>
</dbReference>
<dbReference type="EMBL" id="CCKQ01017917">
    <property type="protein sequence ID" value="CDW89837.1"/>
    <property type="molecule type" value="Genomic_DNA"/>
</dbReference>
<evidence type="ECO:0000313" key="4">
    <source>
        <dbReference type="Proteomes" id="UP000039865"/>
    </source>
</evidence>
<dbReference type="GO" id="GO:0005634">
    <property type="term" value="C:nucleus"/>
    <property type="evidence" value="ECO:0007669"/>
    <property type="project" value="UniProtKB-SubCell"/>
</dbReference>
<keyword evidence="1" id="KW-0371">Homeobox</keyword>
<organism evidence="3 4">
    <name type="scientific">Stylonychia lemnae</name>
    <name type="common">Ciliate</name>
    <dbReference type="NCBI Taxonomy" id="5949"/>
    <lineage>
        <taxon>Eukaryota</taxon>
        <taxon>Sar</taxon>
        <taxon>Alveolata</taxon>
        <taxon>Ciliophora</taxon>
        <taxon>Intramacronucleata</taxon>
        <taxon>Spirotrichea</taxon>
        <taxon>Stichotrichia</taxon>
        <taxon>Sporadotrichida</taxon>
        <taxon>Oxytrichidae</taxon>
        <taxon>Stylonychinae</taxon>
        <taxon>Stylonychia</taxon>
    </lineage>
</organism>
<dbReference type="PROSITE" id="PS50071">
    <property type="entry name" value="HOMEOBOX_2"/>
    <property type="match status" value="1"/>
</dbReference>
<dbReference type="Proteomes" id="UP000039865">
    <property type="component" value="Unassembled WGS sequence"/>
</dbReference>
<protein>
    <recommendedName>
        <fullName evidence="2">Homeobox domain-containing protein</fullName>
    </recommendedName>
</protein>